<dbReference type="AlphaFoldDB" id="A0A2A2M1U9"/>
<dbReference type="Proteomes" id="UP000218231">
    <property type="component" value="Unassembled WGS sequence"/>
</dbReference>
<proteinExistence type="predicted"/>
<dbReference type="Gene3D" id="3.40.50.920">
    <property type="match status" value="1"/>
</dbReference>
<evidence type="ECO:0000313" key="2">
    <source>
        <dbReference type="EMBL" id="PAV92428.1"/>
    </source>
</evidence>
<protein>
    <submittedName>
        <fullName evidence="2">Uncharacterized protein</fullName>
    </submittedName>
</protein>
<reference evidence="2 3" key="1">
    <citation type="journal article" date="2017" name="Curr. Biol.">
        <title>Genome architecture and evolution of a unichromosomal asexual nematode.</title>
        <authorList>
            <person name="Fradin H."/>
            <person name="Zegar C."/>
            <person name="Gutwein M."/>
            <person name="Lucas J."/>
            <person name="Kovtun M."/>
            <person name="Corcoran D."/>
            <person name="Baugh L.R."/>
            <person name="Kiontke K."/>
            <person name="Gunsalus K."/>
            <person name="Fitch D.H."/>
            <person name="Piano F."/>
        </authorList>
    </citation>
    <scope>NUCLEOTIDE SEQUENCE [LARGE SCALE GENOMIC DNA]</scope>
    <source>
        <strain evidence="2">PF1309</strain>
    </source>
</reference>
<gene>
    <name evidence="2" type="ORF">WR25_22346</name>
</gene>
<organism evidence="2 3">
    <name type="scientific">Diploscapter pachys</name>
    <dbReference type="NCBI Taxonomy" id="2018661"/>
    <lineage>
        <taxon>Eukaryota</taxon>
        <taxon>Metazoa</taxon>
        <taxon>Ecdysozoa</taxon>
        <taxon>Nematoda</taxon>
        <taxon>Chromadorea</taxon>
        <taxon>Rhabditida</taxon>
        <taxon>Rhabditina</taxon>
        <taxon>Rhabditomorpha</taxon>
        <taxon>Rhabditoidea</taxon>
        <taxon>Rhabditidae</taxon>
        <taxon>Diploscapter</taxon>
    </lineage>
</organism>
<keyword evidence="3" id="KW-1185">Reference proteome</keyword>
<accession>A0A2A2M1U9</accession>
<feature type="region of interest" description="Disordered" evidence="1">
    <location>
        <begin position="293"/>
        <end position="332"/>
    </location>
</feature>
<dbReference type="EMBL" id="LIAE01006201">
    <property type="protein sequence ID" value="PAV92428.1"/>
    <property type="molecule type" value="Genomic_DNA"/>
</dbReference>
<evidence type="ECO:0000313" key="3">
    <source>
        <dbReference type="Proteomes" id="UP000218231"/>
    </source>
</evidence>
<evidence type="ECO:0000256" key="1">
    <source>
        <dbReference type="SAM" id="MobiDB-lite"/>
    </source>
</evidence>
<comment type="caution">
    <text evidence="2">The sequence shown here is derived from an EMBL/GenBank/DDBJ whole genome shotgun (WGS) entry which is preliminary data.</text>
</comment>
<dbReference type="SUPFAM" id="SSF52922">
    <property type="entry name" value="TK C-terminal domain-like"/>
    <property type="match status" value="1"/>
</dbReference>
<dbReference type="InterPro" id="IPR009014">
    <property type="entry name" value="Transketo_C/PFOR_II"/>
</dbReference>
<name>A0A2A2M1U9_9BILA</name>
<sequence>MEQGFDDLDAPVLRVTNEDVPLPYAANLEKKALIDAAKIVATVKKIARDRDPAVRPKLQRRTLQPRRLEHVVHVAVAHLFDVVRPHLPHARGIVGKGERDLADPHMRQGLVAHLRAIQAERQHDRPGEGEFDHRHAAAQRLGSHRLIGRGADQRRDREYPRIGDTDPVQRHVVRAALAGRARLRIPAAVTVDIAIAFARIALVVAVGILERFGADGAERRVAEPRRAIGAGPRRGGAGRGRHRHDARHHLQHACVDGRGLLRAALDPRIARRLLDRAVQQLLDVHLVQHVAEAHHHQRHHRKDDREFDEGDAAPVATQPRQQPAADPHFDTRSSATWFAIRRKAASSDALSLA</sequence>